<dbReference type="AlphaFoldDB" id="A0A2T2PC76"/>
<accession>A0A2T2PC76</accession>
<gene>
    <name evidence="2" type="ORF">BS50DRAFT_36789</name>
</gene>
<organism evidence="2 3">
    <name type="scientific">Corynespora cassiicola Philippines</name>
    <dbReference type="NCBI Taxonomy" id="1448308"/>
    <lineage>
        <taxon>Eukaryota</taxon>
        <taxon>Fungi</taxon>
        <taxon>Dikarya</taxon>
        <taxon>Ascomycota</taxon>
        <taxon>Pezizomycotina</taxon>
        <taxon>Dothideomycetes</taxon>
        <taxon>Pleosporomycetidae</taxon>
        <taxon>Pleosporales</taxon>
        <taxon>Corynesporascaceae</taxon>
        <taxon>Corynespora</taxon>
    </lineage>
</organism>
<feature type="compositionally biased region" description="Low complexity" evidence="1">
    <location>
        <begin position="146"/>
        <end position="160"/>
    </location>
</feature>
<dbReference type="Proteomes" id="UP000240883">
    <property type="component" value="Unassembled WGS sequence"/>
</dbReference>
<name>A0A2T2PC76_CORCC</name>
<evidence type="ECO:0000313" key="3">
    <source>
        <dbReference type="Proteomes" id="UP000240883"/>
    </source>
</evidence>
<protein>
    <submittedName>
        <fullName evidence="2">Uncharacterized protein</fullName>
    </submittedName>
</protein>
<evidence type="ECO:0000313" key="2">
    <source>
        <dbReference type="EMBL" id="PSN75279.1"/>
    </source>
</evidence>
<sequence length="212" mass="22990">MPSFFSLLVFPSVSPRFPSHHPSASASASAPPCRAEREYLAHIHGYCTLDKFIPGALIGGDSVHGCHHHYCARLCPSAQSSLSSPLVPSRRPHRRPEGLPADVAPRCAALCFNRDITHFARVESTGLRKRSLHSLVRPGSSIPAIHTSSSLTSTSTSSTHTHTHTRTRPTTGPLPAAHLRDMAARSPPTRRRQPARALAPLPPPREITIQRA</sequence>
<dbReference type="EMBL" id="KZ678128">
    <property type="protein sequence ID" value="PSN75279.1"/>
    <property type="molecule type" value="Genomic_DNA"/>
</dbReference>
<feature type="region of interest" description="Disordered" evidence="1">
    <location>
        <begin position="139"/>
        <end position="212"/>
    </location>
</feature>
<evidence type="ECO:0000256" key="1">
    <source>
        <dbReference type="SAM" id="MobiDB-lite"/>
    </source>
</evidence>
<proteinExistence type="predicted"/>
<keyword evidence="3" id="KW-1185">Reference proteome</keyword>
<reference evidence="2 3" key="1">
    <citation type="journal article" date="2018" name="Front. Microbiol.">
        <title>Genome-Wide Analysis of Corynespora cassiicola Leaf Fall Disease Putative Effectors.</title>
        <authorList>
            <person name="Lopez D."/>
            <person name="Ribeiro S."/>
            <person name="Label P."/>
            <person name="Fumanal B."/>
            <person name="Venisse J.S."/>
            <person name="Kohler A."/>
            <person name="de Oliveira R.R."/>
            <person name="Labutti K."/>
            <person name="Lipzen A."/>
            <person name="Lail K."/>
            <person name="Bauer D."/>
            <person name="Ohm R.A."/>
            <person name="Barry K.W."/>
            <person name="Spatafora J."/>
            <person name="Grigoriev I.V."/>
            <person name="Martin F.M."/>
            <person name="Pujade-Renaud V."/>
        </authorList>
    </citation>
    <scope>NUCLEOTIDE SEQUENCE [LARGE SCALE GENOMIC DNA]</scope>
    <source>
        <strain evidence="2 3">Philippines</strain>
    </source>
</reference>